<dbReference type="PANTHER" id="PTHR46268:SF6">
    <property type="entry name" value="UNIVERSAL STRESS PROTEIN UP12"/>
    <property type="match status" value="1"/>
</dbReference>
<dbReference type="SUPFAM" id="SSF52402">
    <property type="entry name" value="Adenine nucleotide alpha hydrolases-like"/>
    <property type="match status" value="2"/>
</dbReference>
<organism evidence="3 4">
    <name type="scientific">Chelativorans petroleitrophicus</name>
    <dbReference type="NCBI Taxonomy" id="2975484"/>
    <lineage>
        <taxon>Bacteria</taxon>
        <taxon>Pseudomonadati</taxon>
        <taxon>Pseudomonadota</taxon>
        <taxon>Alphaproteobacteria</taxon>
        <taxon>Hyphomicrobiales</taxon>
        <taxon>Phyllobacteriaceae</taxon>
        <taxon>Chelativorans</taxon>
    </lineage>
</organism>
<dbReference type="InterPro" id="IPR006016">
    <property type="entry name" value="UspA"/>
</dbReference>
<evidence type="ECO:0000256" key="1">
    <source>
        <dbReference type="ARBA" id="ARBA00008791"/>
    </source>
</evidence>
<proteinExistence type="inferred from homology"/>
<dbReference type="CDD" id="cd00293">
    <property type="entry name" value="USP-like"/>
    <property type="match status" value="2"/>
</dbReference>
<protein>
    <submittedName>
        <fullName evidence="3">Universal stress protein</fullName>
    </submittedName>
</protein>
<sequence length="285" mass="31195">MSLDRPKSPKRILLATDLDPRSDRALDRAALLAGEFSAELFVAHVLEDIPDGEDAIPSWRRPPSLVDVARRQLLRQVGAVAQKATILIEQGDPAKAILNAAEREGCDLIVTGVAKEELFGRFSLGVTVDGILRGTRVPVLVVKSRGVNPYKQIVVATDFSAYSRQALDTAVEYFPDRRLTLLHAYDAPMSLLSSDPDGYRQERQEAARKECADFLRDSGHDVDRFIAFGAPDIVMHDYALENGTDLVVLGTRGRSGIGEFFLGSVAKSIVLAVPCDALLMRHRTG</sequence>
<dbReference type="EMBL" id="JAODNV010000009">
    <property type="protein sequence ID" value="MCT8990484.1"/>
    <property type="molecule type" value="Genomic_DNA"/>
</dbReference>
<feature type="domain" description="UspA" evidence="2">
    <location>
        <begin position="150"/>
        <end position="280"/>
    </location>
</feature>
<evidence type="ECO:0000313" key="3">
    <source>
        <dbReference type="EMBL" id="MCT8990484.1"/>
    </source>
</evidence>
<dbReference type="PRINTS" id="PR01438">
    <property type="entry name" value="UNVRSLSTRESS"/>
</dbReference>
<evidence type="ECO:0000259" key="2">
    <source>
        <dbReference type="Pfam" id="PF00582"/>
    </source>
</evidence>
<comment type="similarity">
    <text evidence="1">Belongs to the universal stress protein A family.</text>
</comment>
<reference evidence="3" key="1">
    <citation type="submission" date="2022-08" db="EMBL/GenBank/DDBJ databases">
        <title>Chelativorans sichuanense sp. nov., a paraffin oil-degrading bacterium isolated from a mixture of oil-based drill cuttings and paddy soil.</title>
        <authorList>
            <person name="Yu J."/>
            <person name="Liu H."/>
            <person name="Chen Q."/>
        </authorList>
    </citation>
    <scope>NUCLEOTIDE SEQUENCE</scope>
    <source>
        <strain evidence="3">SCAU 2101</strain>
    </source>
</reference>
<dbReference type="Proteomes" id="UP001149009">
    <property type="component" value="Unassembled WGS sequence"/>
</dbReference>
<dbReference type="Pfam" id="PF00582">
    <property type="entry name" value="Usp"/>
    <property type="match status" value="2"/>
</dbReference>
<dbReference type="InterPro" id="IPR014729">
    <property type="entry name" value="Rossmann-like_a/b/a_fold"/>
</dbReference>
<dbReference type="Gene3D" id="3.40.50.620">
    <property type="entry name" value="HUPs"/>
    <property type="match status" value="2"/>
</dbReference>
<accession>A0A9X3AZY8</accession>
<evidence type="ECO:0000313" key="4">
    <source>
        <dbReference type="Proteomes" id="UP001149009"/>
    </source>
</evidence>
<dbReference type="RefSeq" id="WP_261515359.1">
    <property type="nucleotide sequence ID" value="NZ_JAODNV010000009.1"/>
</dbReference>
<feature type="domain" description="UspA" evidence="2">
    <location>
        <begin position="10"/>
        <end position="143"/>
    </location>
</feature>
<comment type="caution">
    <text evidence="3">The sequence shown here is derived from an EMBL/GenBank/DDBJ whole genome shotgun (WGS) entry which is preliminary data.</text>
</comment>
<name>A0A9X3AZY8_9HYPH</name>
<dbReference type="PANTHER" id="PTHR46268">
    <property type="entry name" value="STRESS RESPONSE PROTEIN NHAX"/>
    <property type="match status" value="1"/>
</dbReference>
<dbReference type="InterPro" id="IPR006015">
    <property type="entry name" value="Universal_stress_UspA"/>
</dbReference>
<keyword evidence="4" id="KW-1185">Reference proteome</keyword>
<dbReference type="AlphaFoldDB" id="A0A9X3AZY8"/>
<gene>
    <name evidence="3" type="ORF">NYR54_09295</name>
</gene>